<evidence type="ECO:0000256" key="1">
    <source>
        <dbReference type="SAM" id="Phobius"/>
    </source>
</evidence>
<feature type="transmembrane region" description="Helical" evidence="1">
    <location>
        <begin position="130"/>
        <end position="150"/>
    </location>
</feature>
<dbReference type="Proteomes" id="UP000621455">
    <property type="component" value="Unassembled WGS sequence"/>
</dbReference>
<dbReference type="RefSeq" id="WP_167090954.1">
    <property type="nucleotide sequence ID" value="NZ_WHJG01000035.1"/>
</dbReference>
<keyword evidence="3" id="KW-1185">Reference proteome</keyword>
<feature type="transmembrane region" description="Helical" evidence="1">
    <location>
        <begin position="42"/>
        <end position="61"/>
    </location>
</feature>
<keyword evidence="1" id="KW-0812">Transmembrane</keyword>
<feature type="transmembrane region" description="Helical" evidence="1">
    <location>
        <begin position="81"/>
        <end position="101"/>
    </location>
</feature>
<keyword evidence="1" id="KW-1133">Transmembrane helix</keyword>
<proteinExistence type="predicted"/>
<comment type="caution">
    <text evidence="2">The sequence shown here is derived from an EMBL/GenBank/DDBJ whole genome shotgun (WGS) entry which is preliminary data.</text>
</comment>
<gene>
    <name evidence="2" type="ORF">F2P44_25645</name>
</gene>
<dbReference type="EMBL" id="WHJG01000035">
    <property type="protein sequence ID" value="NHZ82637.1"/>
    <property type="molecule type" value="Genomic_DNA"/>
</dbReference>
<organism evidence="2 3">
    <name type="scientific">Massilia frigida</name>
    <dbReference type="NCBI Taxonomy" id="2609281"/>
    <lineage>
        <taxon>Bacteria</taxon>
        <taxon>Pseudomonadati</taxon>
        <taxon>Pseudomonadota</taxon>
        <taxon>Betaproteobacteria</taxon>
        <taxon>Burkholderiales</taxon>
        <taxon>Oxalobacteraceae</taxon>
        <taxon>Telluria group</taxon>
        <taxon>Massilia</taxon>
    </lineage>
</organism>
<name>A0ABX0NB18_9BURK</name>
<feature type="transmembrane region" description="Helical" evidence="1">
    <location>
        <begin position="6"/>
        <end position="30"/>
    </location>
</feature>
<protein>
    <submittedName>
        <fullName evidence="2">DUF2269 family protein</fullName>
    </submittedName>
</protein>
<evidence type="ECO:0000313" key="2">
    <source>
        <dbReference type="EMBL" id="NHZ82637.1"/>
    </source>
</evidence>
<dbReference type="InterPro" id="IPR018729">
    <property type="entry name" value="DUF2269_transmembrane"/>
</dbReference>
<evidence type="ECO:0000313" key="3">
    <source>
        <dbReference type="Proteomes" id="UP000621455"/>
    </source>
</evidence>
<dbReference type="Pfam" id="PF10027">
    <property type="entry name" value="DUF2269"/>
    <property type="match status" value="1"/>
</dbReference>
<accession>A0ABX0NB18</accession>
<sequence length="154" mass="17678">MDYLIVKWLHILSSTLLFGTGIGSAFYMLFTSLSRDVRAIAVVSRHVVLADWMFTTTTIIVQPVTGLYLIHLAGFPWTSTWILWSLGLYFFAGACWLPVVWMQLRMRDMAQLAARDGTELPALYWRYLRLWVLLGIPAFFALVIVFWLMVAKPA</sequence>
<keyword evidence="1" id="KW-0472">Membrane</keyword>
<reference evidence="2 3" key="1">
    <citation type="submission" date="2019-10" db="EMBL/GenBank/DDBJ databases">
        <title>Taxonomy of Antarctic Massilia spp.: description of Massilia rubra sp. nov., Massilia aquatica sp. nov., Massilia mucilaginosa sp. nov., Massilia frigida sp. nov. isolated from streams, lakes and regoliths.</title>
        <authorList>
            <person name="Holochova P."/>
            <person name="Sedlacek I."/>
            <person name="Kralova S."/>
            <person name="Maslanova I."/>
            <person name="Busse H.-J."/>
            <person name="Stankova E."/>
            <person name="Vrbovska V."/>
            <person name="Kovarovic V."/>
            <person name="Bartak M."/>
            <person name="Svec P."/>
            <person name="Pantucek R."/>
        </authorList>
    </citation>
    <scope>NUCLEOTIDE SEQUENCE [LARGE SCALE GENOMIC DNA]</scope>
    <source>
        <strain evidence="2 3">CCM 8695</strain>
    </source>
</reference>